<dbReference type="AlphaFoldDB" id="A0A1I2UFA6"/>
<reference evidence="3" key="1">
    <citation type="submission" date="2016-10" db="EMBL/GenBank/DDBJ databases">
        <authorList>
            <person name="Varghese N."/>
            <person name="Submissions S."/>
        </authorList>
    </citation>
    <scope>NUCLEOTIDE SEQUENCE [LARGE SCALE GENOMIC DNA]</scope>
    <source>
        <strain evidence="3">Gh-105</strain>
    </source>
</reference>
<name>A0A1I2UFA6_9HYPH</name>
<dbReference type="RefSeq" id="WP_091971703.1">
    <property type="nucleotide sequence ID" value="NZ_FOPM01000010.1"/>
</dbReference>
<keyword evidence="1" id="KW-1133">Transmembrane helix</keyword>
<dbReference type="OrthoDB" id="7999558at2"/>
<dbReference type="STRING" id="582675.SAMN05192565_11035"/>
<keyword evidence="1" id="KW-0472">Membrane</keyword>
<gene>
    <name evidence="2" type="ORF">SAMN05192565_11035</name>
</gene>
<proteinExistence type="predicted"/>
<keyword evidence="1" id="KW-0812">Transmembrane</keyword>
<organism evidence="2 3">
    <name type="scientific">Methylobacterium gossipiicola</name>
    <dbReference type="NCBI Taxonomy" id="582675"/>
    <lineage>
        <taxon>Bacteria</taxon>
        <taxon>Pseudomonadati</taxon>
        <taxon>Pseudomonadota</taxon>
        <taxon>Alphaproteobacteria</taxon>
        <taxon>Hyphomicrobiales</taxon>
        <taxon>Methylobacteriaceae</taxon>
        <taxon>Methylobacterium</taxon>
    </lineage>
</organism>
<accession>A0A1I2UFA6</accession>
<protein>
    <submittedName>
        <fullName evidence="2">Uncharacterized protein</fullName>
    </submittedName>
</protein>
<dbReference type="Proteomes" id="UP000199229">
    <property type="component" value="Unassembled WGS sequence"/>
</dbReference>
<sequence length="61" mass="6493">MNPLIPLLTLLLLPISAIGLLLYTDAGIEPALFYATVKTFVVLFILAGGLCYGASRLAERA</sequence>
<evidence type="ECO:0000256" key="1">
    <source>
        <dbReference type="SAM" id="Phobius"/>
    </source>
</evidence>
<feature type="transmembrane region" description="Helical" evidence="1">
    <location>
        <begin position="33"/>
        <end position="55"/>
    </location>
</feature>
<evidence type="ECO:0000313" key="3">
    <source>
        <dbReference type="Proteomes" id="UP000199229"/>
    </source>
</evidence>
<keyword evidence="3" id="KW-1185">Reference proteome</keyword>
<evidence type="ECO:0000313" key="2">
    <source>
        <dbReference type="EMBL" id="SFG75683.1"/>
    </source>
</evidence>
<dbReference type="EMBL" id="FOPM01000010">
    <property type="protein sequence ID" value="SFG75683.1"/>
    <property type="molecule type" value="Genomic_DNA"/>
</dbReference>